<protein>
    <submittedName>
        <fullName evidence="4">Uncharacterized protein</fullName>
    </submittedName>
</protein>
<evidence type="ECO:0000256" key="3">
    <source>
        <dbReference type="ARBA" id="ARBA00023242"/>
    </source>
</evidence>
<dbReference type="InterPro" id="IPR036388">
    <property type="entry name" value="WH-like_DNA-bd_sf"/>
</dbReference>
<keyword evidence="3" id="KW-0539">Nucleus</keyword>
<reference evidence="4 5" key="3">
    <citation type="journal article" date="2016" name="Sci. Rep.">
        <title>Genome-wide diversity and gene expression profiling of Babesia microti isolates identify polymorphic genes that mediate host-pathogen interactions.</title>
        <authorList>
            <person name="Silva J.C."/>
            <person name="Cornillot E."/>
            <person name="McCracken C."/>
            <person name="Usmani-Brown S."/>
            <person name="Dwivedi A."/>
            <person name="Ifeonu O.O."/>
            <person name="Crabtree J."/>
            <person name="Gotia H.T."/>
            <person name="Virji A.Z."/>
            <person name="Reynes C."/>
            <person name="Colinge J."/>
            <person name="Kumar V."/>
            <person name="Lawres L."/>
            <person name="Pazzi J.E."/>
            <person name="Pablo J.V."/>
            <person name="Hung C."/>
            <person name="Brancato J."/>
            <person name="Kumari P."/>
            <person name="Orvis J."/>
            <person name="Tretina K."/>
            <person name="Chibucos M."/>
            <person name="Ott S."/>
            <person name="Sadzewicz L."/>
            <person name="Sengamalay N."/>
            <person name="Shetty A.C."/>
            <person name="Su Q."/>
            <person name="Tallon L."/>
            <person name="Fraser C.M."/>
            <person name="Frutos R."/>
            <person name="Molina D.M."/>
            <person name="Krause P.J."/>
            <person name="Ben Mamoun C."/>
        </authorList>
    </citation>
    <scope>NUCLEOTIDE SEQUENCE [LARGE SCALE GENOMIC DNA]</scope>
    <source>
        <strain evidence="4 5">RI</strain>
    </source>
</reference>
<evidence type="ECO:0000256" key="1">
    <source>
        <dbReference type="ARBA" id="ARBA00004123"/>
    </source>
</evidence>
<keyword evidence="2" id="KW-0238">DNA-binding</keyword>
<dbReference type="Proteomes" id="UP000002899">
    <property type="component" value="Chromosome IV"/>
</dbReference>
<dbReference type="InterPro" id="IPR012340">
    <property type="entry name" value="NA-bd_OB-fold"/>
</dbReference>
<comment type="subcellular location">
    <subcellularLocation>
        <location evidence="1">Nucleus</location>
    </subcellularLocation>
</comment>
<evidence type="ECO:0000313" key="5">
    <source>
        <dbReference type="Proteomes" id="UP000002899"/>
    </source>
</evidence>
<dbReference type="VEuPathDB" id="PiroplasmaDB:BmR1_04g07105"/>
<dbReference type="PANTHER" id="PTHR13989">
    <property type="entry name" value="REPLICATION PROTEIN A-RELATED"/>
    <property type="match status" value="1"/>
</dbReference>
<dbReference type="KEGG" id="bmic:BmR1_04g07105"/>
<dbReference type="GeneID" id="24426068"/>
<name>A0A1N6LXX7_BABMR</name>
<dbReference type="Gene3D" id="1.10.10.10">
    <property type="entry name" value="Winged helix-like DNA-binding domain superfamily/Winged helix DNA-binding domain"/>
    <property type="match status" value="1"/>
</dbReference>
<dbReference type="EMBL" id="LN871599">
    <property type="protein sequence ID" value="SIO73722.1"/>
    <property type="molecule type" value="Genomic_DNA"/>
</dbReference>
<accession>A0A1N6LXX7</accession>
<dbReference type="SUPFAM" id="SSF50249">
    <property type="entry name" value="Nucleic acid-binding proteins"/>
    <property type="match status" value="1"/>
</dbReference>
<sequence length="273" mass="31350">MLNNPIISNFPKDWDFLHENNNSSGPGIEGSGFISNDPNEDFDKSSLEPSNKINFMPLKIGMINSTWKSDSRYIQIFGNQVEIIKIVGRIVNVQWTDQNNQYLIEDDTGRIMCILVRADEFSEYRTKQLKDLENGHKLVKIYGGYNPINSTQYPVISIYSIKCIQNFNESLLHDLDVMHTILKKNSQRMKNEDNRSNYIGSLSSYIAKLLSDHVKSGKGRNGFNVSEITRQCQLCPEFQNVTENHVMTCLKELEQEARVYQTIDTQTFSSSEI</sequence>
<dbReference type="GO" id="GO:0003677">
    <property type="term" value="F:DNA binding"/>
    <property type="evidence" value="ECO:0007669"/>
    <property type="project" value="UniProtKB-KW"/>
</dbReference>
<dbReference type="RefSeq" id="XP_021337788.1">
    <property type="nucleotide sequence ID" value="XM_021482577.1"/>
</dbReference>
<evidence type="ECO:0000313" key="4">
    <source>
        <dbReference type="EMBL" id="SIO73722.1"/>
    </source>
</evidence>
<organism evidence="4 5">
    <name type="scientific">Babesia microti (strain RI)</name>
    <dbReference type="NCBI Taxonomy" id="1133968"/>
    <lineage>
        <taxon>Eukaryota</taxon>
        <taxon>Sar</taxon>
        <taxon>Alveolata</taxon>
        <taxon>Apicomplexa</taxon>
        <taxon>Aconoidasida</taxon>
        <taxon>Piroplasmida</taxon>
        <taxon>Babesiidae</taxon>
        <taxon>Babesia</taxon>
    </lineage>
</organism>
<gene>
    <name evidence="4" type="ORF">BmR1_04g07105</name>
</gene>
<dbReference type="GO" id="GO:0005634">
    <property type="term" value="C:nucleus"/>
    <property type="evidence" value="ECO:0007669"/>
    <property type="project" value="UniProtKB-SubCell"/>
</dbReference>
<reference evidence="4 5" key="2">
    <citation type="journal article" date="2013" name="PLoS ONE">
        <title>Whole genome mapping and re-organization of the nuclear and mitochondrial genomes of Babesia microti isolates.</title>
        <authorList>
            <person name="Cornillot E."/>
            <person name="Dassouli A."/>
            <person name="Garg A."/>
            <person name="Pachikara N."/>
            <person name="Randazzo S."/>
            <person name="Depoix D."/>
            <person name="Carcy B."/>
            <person name="Delbecq S."/>
            <person name="Frutos R."/>
            <person name="Silva J.C."/>
            <person name="Sutton R."/>
            <person name="Krause P.J."/>
            <person name="Mamoun C.B."/>
        </authorList>
    </citation>
    <scope>NUCLEOTIDE SEQUENCE [LARGE SCALE GENOMIC DNA]</scope>
    <source>
        <strain evidence="4 5">RI</strain>
    </source>
</reference>
<evidence type="ECO:0000256" key="2">
    <source>
        <dbReference type="ARBA" id="ARBA00023125"/>
    </source>
</evidence>
<dbReference type="OrthoDB" id="25571at2759"/>
<dbReference type="PANTHER" id="PTHR13989:SF16">
    <property type="entry name" value="REPLICATION PROTEIN A2"/>
    <property type="match status" value="1"/>
</dbReference>
<dbReference type="Gene3D" id="2.40.50.140">
    <property type="entry name" value="Nucleic acid-binding proteins"/>
    <property type="match status" value="1"/>
</dbReference>
<proteinExistence type="predicted"/>
<dbReference type="AlphaFoldDB" id="A0A1N6LXX7"/>
<reference evidence="4 5" key="1">
    <citation type="journal article" date="2012" name="Nucleic Acids Res.">
        <title>Sequencing of the smallest Apicomplexan genome from the human pathogen Babesia microti.</title>
        <authorList>
            <person name="Cornillot E."/>
            <person name="Hadj-Kaddour K."/>
            <person name="Dassouli A."/>
            <person name="Noel B."/>
            <person name="Ranwez V."/>
            <person name="Vacherie B."/>
            <person name="Augagneur Y."/>
            <person name="Bres V."/>
            <person name="Duclos A."/>
            <person name="Randazzo S."/>
            <person name="Carcy B."/>
            <person name="Debierre-Grockiego F."/>
            <person name="Delbecq S."/>
            <person name="Moubri-Menage K."/>
            <person name="Shams-Eldin H."/>
            <person name="Usmani-Brown S."/>
            <person name="Bringaud F."/>
            <person name="Wincker P."/>
            <person name="Vivares C.P."/>
            <person name="Schwarz R.T."/>
            <person name="Schetters T.P."/>
            <person name="Krause P.J."/>
            <person name="Gorenflot A."/>
            <person name="Berry V."/>
            <person name="Barbe V."/>
            <person name="Ben Mamoun C."/>
        </authorList>
    </citation>
    <scope>NUCLEOTIDE SEQUENCE [LARGE SCALE GENOMIC DNA]</scope>
    <source>
        <strain evidence="4 5">RI</strain>
    </source>
</reference>
<dbReference type="InterPro" id="IPR040260">
    <property type="entry name" value="RFA2-like"/>
</dbReference>
<keyword evidence="5" id="KW-1185">Reference proteome</keyword>